<evidence type="ECO:0000313" key="2">
    <source>
        <dbReference type="EMBL" id="OGY64100.1"/>
    </source>
</evidence>
<evidence type="ECO:0000313" key="3">
    <source>
        <dbReference type="Proteomes" id="UP000177960"/>
    </source>
</evidence>
<name>A0A1G1ZJL8_9BACT</name>
<protein>
    <submittedName>
        <fullName evidence="2">Uncharacterized protein</fullName>
    </submittedName>
</protein>
<dbReference type="AlphaFoldDB" id="A0A1G1ZJL8"/>
<proteinExistence type="predicted"/>
<reference evidence="2 3" key="1">
    <citation type="journal article" date="2016" name="Nat. Commun.">
        <title>Thousands of microbial genomes shed light on interconnected biogeochemical processes in an aquifer system.</title>
        <authorList>
            <person name="Anantharaman K."/>
            <person name="Brown C.T."/>
            <person name="Hug L.A."/>
            <person name="Sharon I."/>
            <person name="Castelle C.J."/>
            <person name="Probst A.J."/>
            <person name="Thomas B.C."/>
            <person name="Singh A."/>
            <person name="Wilkins M.J."/>
            <person name="Karaoz U."/>
            <person name="Brodie E.L."/>
            <person name="Williams K.H."/>
            <person name="Hubbard S.S."/>
            <person name="Banfield J.F."/>
        </authorList>
    </citation>
    <scope>NUCLEOTIDE SEQUENCE [LARGE SCALE GENOMIC DNA]</scope>
</reference>
<dbReference type="STRING" id="1798404.A3B92_00965"/>
<accession>A0A1G1ZJL8</accession>
<organism evidence="2 3">
    <name type="scientific">Candidatus Harrisonbacteria bacterium RIFCSPHIGHO2_02_FULL_42_16</name>
    <dbReference type="NCBI Taxonomy" id="1798404"/>
    <lineage>
        <taxon>Bacteria</taxon>
        <taxon>Candidatus Harrisoniibacteriota</taxon>
    </lineage>
</organism>
<feature type="region of interest" description="Disordered" evidence="1">
    <location>
        <begin position="1"/>
        <end position="23"/>
    </location>
</feature>
<sequence>MLKSSEKPEFKQKSAELSENPIERLRQIAGTREKTETQEQALPMTIGRMEEFHNFILKLSQDKFLGGDLPNYYSKFNEPPQRTTEKLYELAEVEDFCREFLNAKESLDSNTKRKLWEKIYKENWQPYLQNTFTILKNDLQELELKKKMRRSPEQEISTEELNFLRSNKSDKHLINELSFGISQLKKFSFPEEKLKELENQFKKVKK</sequence>
<dbReference type="EMBL" id="MHJG01000009">
    <property type="protein sequence ID" value="OGY64100.1"/>
    <property type="molecule type" value="Genomic_DNA"/>
</dbReference>
<comment type="caution">
    <text evidence="2">The sequence shown here is derived from an EMBL/GenBank/DDBJ whole genome shotgun (WGS) entry which is preliminary data.</text>
</comment>
<dbReference type="Proteomes" id="UP000177960">
    <property type="component" value="Unassembled WGS sequence"/>
</dbReference>
<evidence type="ECO:0000256" key="1">
    <source>
        <dbReference type="SAM" id="MobiDB-lite"/>
    </source>
</evidence>
<gene>
    <name evidence="2" type="ORF">A3B92_00965</name>
</gene>